<feature type="non-terminal residue" evidence="2">
    <location>
        <position position="1"/>
    </location>
</feature>
<reference evidence="2 3" key="1">
    <citation type="journal article" date="2021" name="BMC Genomics">
        <title>Datura genome reveals duplications of psychoactive alkaloid biosynthetic genes and high mutation rate following tissue culture.</title>
        <authorList>
            <person name="Rajewski A."/>
            <person name="Carter-House D."/>
            <person name="Stajich J."/>
            <person name="Litt A."/>
        </authorList>
    </citation>
    <scope>NUCLEOTIDE SEQUENCE [LARGE SCALE GENOMIC DNA]</scope>
    <source>
        <strain evidence="2">AR-01</strain>
    </source>
</reference>
<accession>A0ABS8VZ68</accession>
<comment type="caution">
    <text evidence="2">The sequence shown here is derived from an EMBL/GenBank/DDBJ whole genome shotgun (WGS) entry which is preliminary data.</text>
</comment>
<name>A0ABS8VZ68_DATST</name>
<feature type="region of interest" description="Disordered" evidence="1">
    <location>
        <begin position="65"/>
        <end position="90"/>
    </location>
</feature>
<keyword evidence="3" id="KW-1185">Reference proteome</keyword>
<dbReference type="EMBL" id="JACEIK010006244">
    <property type="protein sequence ID" value="MCE2055327.1"/>
    <property type="molecule type" value="Genomic_DNA"/>
</dbReference>
<sequence>DEQKEVVPDAQKVVIEESDKDVKKGGTNLKTDVDQFVMIVQKHYKKLVMMMMCLSEKLPLVARRTNPRRAHRSTIDPTQEQIRGKSESKRERINAKDFILPDEWATKIHARVKGNSSGYKDTDKQKEVVLDAQKIAVEESDKELKKDDEVIKNKREAFAIETTNDPLVASRTNPRRAHRTAIDPPQELIRGKSASKSERINVKDFILPDSWATKSRIRVKENNSGHKDTVN</sequence>
<gene>
    <name evidence="2" type="ORF">HAX54_042418</name>
</gene>
<dbReference type="Proteomes" id="UP000823775">
    <property type="component" value="Unassembled WGS sequence"/>
</dbReference>
<evidence type="ECO:0000313" key="3">
    <source>
        <dbReference type="Proteomes" id="UP000823775"/>
    </source>
</evidence>
<organism evidence="2 3">
    <name type="scientific">Datura stramonium</name>
    <name type="common">Jimsonweed</name>
    <name type="synonym">Common thornapple</name>
    <dbReference type="NCBI Taxonomy" id="4076"/>
    <lineage>
        <taxon>Eukaryota</taxon>
        <taxon>Viridiplantae</taxon>
        <taxon>Streptophyta</taxon>
        <taxon>Embryophyta</taxon>
        <taxon>Tracheophyta</taxon>
        <taxon>Spermatophyta</taxon>
        <taxon>Magnoliopsida</taxon>
        <taxon>eudicotyledons</taxon>
        <taxon>Gunneridae</taxon>
        <taxon>Pentapetalae</taxon>
        <taxon>asterids</taxon>
        <taxon>lamiids</taxon>
        <taxon>Solanales</taxon>
        <taxon>Solanaceae</taxon>
        <taxon>Solanoideae</taxon>
        <taxon>Datureae</taxon>
        <taxon>Datura</taxon>
    </lineage>
</organism>
<evidence type="ECO:0000256" key="1">
    <source>
        <dbReference type="SAM" id="MobiDB-lite"/>
    </source>
</evidence>
<protein>
    <submittedName>
        <fullName evidence="2">Uncharacterized protein</fullName>
    </submittedName>
</protein>
<proteinExistence type="predicted"/>
<evidence type="ECO:0000313" key="2">
    <source>
        <dbReference type="EMBL" id="MCE2055327.1"/>
    </source>
</evidence>